<dbReference type="SMART" id="SM00595">
    <property type="entry name" value="MADF"/>
    <property type="match status" value="1"/>
</dbReference>
<organism evidence="3 4">
    <name type="scientific">Dendrobium catenatum</name>
    <dbReference type="NCBI Taxonomy" id="906689"/>
    <lineage>
        <taxon>Eukaryota</taxon>
        <taxon>Viridiplantae</taxon>
        <taxon>Streptophyta</taxon>
        <taxon>Embryophyta</taxon>
        <taxon>Tracheophyta</taxon>
        <taxon>Spermatophyta</taxon>
        <taxon>Magnoliopsida</taxon>
        <taxon>Liliopsida</taxon>
        <taxon>Asparagales</taxon>
        <taxon>Orchidaceae</taxon>
        <taxon>Epidendroideae</taxon>
        <taxon>Malaxideae</taxon>
        <taxon>Dendrobiinae</taxon>
        <taxon>Dendrobium</taxon>
    </lineage>
</organism>
<proteinExistence type="predicted"/>
<dbReference type="PANTHER" id="PTHR31307:SF3">
    <property type="entry name" value="HOMEODOMAIN-LIKE SUPERFAMILY PROTEIN"/>
    <property type="match status" value="1"/>
</dbReference>
<feature type="region of interest" description="Disordered" evidence="1">
    <location>
        <begin position="161"/>
        <end position="199"/>
    </location>
</feature>
<gene>
    <name evidence="3" type="ORF">MA16_Dca021397</name>
</gene>
<feature type="compositionally biased region" description="Acidic residues" evidence="1">
    <location>
        <begin position="176"/>
        <end position="192"/>
    </location>
</feature>
<reference evidence="3 4" key="1">
    <citation type="journal article" date="2016" name="Sci. Rep.">
        <title>The Dendrobium catenatum Lindl. genome sequence provides insights into polysaccharide synthase, floral development and adaptive evolution.</title>
        <authorList>
            <person name="Zhang G.Q."/>
            <person name="Xu Q."/>
            <person name="Bian C."/>
            <person name="Tsai W.C."/>
            <person name="Yeh C.M."/>
            <person name="Liu K.W."/>
            <person name="Yoshida K."/>
            <person name="Zhang L.S."/>
            <person name="Chang S.B."/>
            <person name="Chen F."/>
            <person name="Shi Y."/>
            <person name="Su Y.Y."/>
            <person name="Zhang Y.Q."/>
            <person name="Chen L.J."/>
            <person name="Yin Y."/>
            <person name="Lin M."/>
            <person name="Huang H."/>
            <person name="Deng H."/>
            <person name="Wang Z.W."/>
            <person name="Zhu S.L."/>
            <person name="Zhao X."/>
            <person name="Deng C."/>
            <person name="Niu S.C."/>
            <person name="Huang J."/>
            <person name="Wang M."/>
            <person name="Liu G.H."/>
            <person name="Yang H.J."/>
            <person name="Xiao X.J."/>
            <person name="Hsiao Y.Y."/>
            <person name="Wu W.L."/>
            <person name="Chen Y.Y."/>
            <person name="Mitsuda N."/>
            <person name="Ohme-Takagi M."/>
            <person name="Luo Y.B."/>
            <person name="Van de Peer Y."/>
            <person name="Liu Z.J."/>
        </authorList>
    </citation>
    <scope>NUCLEOTIDE SEQUENCE [LARGE SCALE GENOMIC DNA]</scope>
    <source>
        <tissue evidence="3">The whole plant</tissue>
    </source>
</reference>
<evidence type="ECO:0000313" key="4">
    <source>
        <dbReference type="Proteomes" id="UP000233837"/>
    </source>
</evidence>
<keyword evidence="4" id="KW-1185">Reference proteome</keyword>
<dbReference type="FunFam" id="1.10.10.60:FF:000152">
    <property type="entry name" value="Trihelix transcription factor ASIL2"/>
    <property type="match status" value="1"/>
</dbReference>
<protein>
    <recommendedName>
        <fullName evidence="2">Myb/SANT-like DNA-binding domain-containing protein</fullName>
    </recommendedName>
</protein>
<dbReference type="OrthoDB" id="1901794at2759"/>
<dbReference type="InterPro" id="IPR044822">
    <property type="entry name" value="Myb_DNA-bind_4"/>
</dbReference>
<dbReference type="PANTHER" id="PTHR31307">
    <property type="entry name" value="TRIHELIX TRANSCRIPTION FACTOR ASIL2"/>
    <property type="match status" value="1"/>
</dbReference>
<accession>A0A2I0X7B4</accession>
<dbReference type="Proteomes" id="UP000233837">
    <property type="component" value="Unassembled WGS sequence"/>
</dbReference>
<evidence type="ECO:0000313" key="3">
    <source>
        <dbReference type="EMBL" id="PKU83780.1"/>
    </source>
</evidence>
<feature type="compositionally biased region" description="Basic and acidic residues" evidence="1">
    <location>
        <begin position="1"/>
        <end position="11"/>
    </location>
</feature>
<evidence type="ECO:0000256" key="1">
    <source>
        <dbReference type="SAM" id="MobiDB-lite"/>
    </source>
</evidence>
<name>A0A2I0X7B4_9ASPA</name>
<dbReference type="AlphaFoldDB" id="A0A2I0X7B4"/>
<reference evidence="3 4" key="2">
    <citation type="journal article" date="2017" name="Nature">
        <title>The Apostasia genome and the evolution of orchids.</title>
        <authorList>
            <person name="Zhang G.Q."/>
            <person name="Liu K.W."/>
            <person name="Li Z."/>
            <person name="Lohaus R."/>
            <person name="Hsiao Y.Y."/>
            <person name="Niu S.C."/>
            <person name="Wang J.Y."/>
            <person name="Lin Y.C."/>
            <person name="Xu Q."/>
            <person name="Chen L.J."/>
            <person name="Yoshida K."/>
            <person name="Fujiwara S."/>
            <person name="Wang Z.W."/>
            <person name="Zhang Y.Q."/>
            <person name="Mitsuda N."/>
            <person name="Wang M."/>
            <person name="Liu G.H."/>
            <person name="Pecoraro L."/>
            <person name="Huang H.X."/>
            <person name="Xiao X.J."/>
            <person name="Lin M."/>
            <person name="Wu X.Y."/>
            <person name="Wu W.L."/>
            <person name="Chen Y.Y."/>
            <person name="Chang S.B."/>
            <person name="Sakamoto S."/>
            <person name="Ohme-Takagi M."/>
            <person name="Yagi M."/>
            <person name="Zeng S.J."/>
            <person name="Shen C.Y."/>
            <person name="Yeh C.M."/>
            <person name="Luo Y.B."/>
            <person name="Tsai W.C."/>
            <person name="Van de Peer Y."/>
            <person name="Liu Z.J."/>
        </authorList>
    </citation>
    <scope>NUCLEOTIDE SEQUENCE [LARGE SCALE GENOMIC DNA]</scope>
    <source>
        <tissue evidence="3">The whole plant</tissue>
    </source>
</reference>
<dbReference type="InterPro" id="IPR044823">
    <property type="entry name" value="ASIL1/2-like"/>
</dbReference>
<feature type="region of interest" description="Disordered" evidence="1">
    <location>
        <begin position="121"/>
        <end position="144"/>
    </location>
</feature>
<feature type="region of interest" description="Disordered" evidence="1">
    <location>
        <begin position="1"/>
        <end position="29"/>
    </location>
</feature>
<evidence type="ECO:0000259" key="2">
    <source>
        <dbReference type="Pfam" id="PF13837"/>
    </source>
</evidence>
<sequence length="269" mass="30748">MAADEPLERDPATPASVAGLSKPAPGSTWSDLETTHLIDAYEEKWNSSKRGPLRAQQWEDVAVEVAGRCGLTRPSKSGTQCRHKIEKLRKRYRSERLRPVRSLWPFFERIDRMERGPLPISARLPPPAPASSSSCSDFKPHLSNKRSVNGILGEAGLRESARVSRNVRPRKRRVEEEDEEDDDEENEEEADEGRDAGLGGLTELAAELRRFGEGYVRMERKRIEMMREKEREWMEMESRRLEMVMEAQRGLVETIAGAFWKKAKNSDDL</sequence>
<feature type="domain" description="Myb/SANT-like DNA-binding" evidence="2">
    <location>
        <begin position="28"/>
        <end position="113"/>
    </location>
</feature>
<dbReference type="Pfam" id="PF13837">
    <property type="entry name" value="Myb_DNA-bind_4"/>
    <property type="match status" value="1"/>
</dbReference>
<dbReference type="Gene3D" id="1.10.10.60">
    <property type="entry name" value="Homeodomain-like"/>
    <property type="match status" value="1"/>
</dbReference>
<dbReference type="EMBL" id="KZ502083">
    <property type="protein sequence ID" value="PKU83780.1"/>
    <property type="molecule type" value="Genomic_DNA"/>
</dbReference>